<evidence type="ECO:0000313" key="2">
    <source>
        <dbReference type="EMBL" id="TCT09657.1"/>
    </source>
</evidence>
<dbReference type="PANTHER" id="PTHR11365">
    <property type="entry name" value="5-OXOPROLINASE RELATED"/>
    <property type="match status" value="1"/>
</dbReference>
<reference evidence="2 3" key="1">
    <citation type="submission" date="2019-03" db="EMBL/GenBank/DDBJ databases">
        <title>Genomic Encyclopedia of Type Strains, Phase IV (KMG-IV): sequencing the most valuable type-strain genomes for metagenomic binning, comparative biology and taxonomic classification.</title>
        <authorList>
            <person name="Goeker M."/>
        </authorList>
    </citation>
    <scope>NUCLEOTIDE SEQUENCE [LARGE SCALE GENOMIC DNA]</scope>
    <source>
        <strain evidence="2 3">DSM 24591</strain>
    </source>
</reference>
<proteinExistence type="predicted"/>
<name>A0A4R3MCD6_9BURK</name>
<evidence type="ECO:0000259" key="1">
    <source>
        <dbReference type="Pfam" id="PF02538"/>
    </source>
</evidence>
<dbReference type="Proteomes" id="UP000295525">
    <property type="component" value="Unassembled WGS sequence"/>
</dbReference>
<organism evidence="2 3">
    <name type="scientific">Paralcaligenes ureilyticus</name>
    <dbReference type="NCBI Taxonomy" id="627131"/>
    <lineage>
        <taxon>Bacteria</taxon>
        <taxon>Pseudomonadati</taxon>
        <taxon>Pseudomonadota</taxon>
        <taxon>Betaproteobacteria</taxon>
        <taxon>Burkholderiales</taxon>
        <taxon>Alcaligenaceae</taxon>
        <taxon>Paralcaligenes</taxon>
    </lineage>
</organism>
<dbReference type="EMBL" id="SMAJ01000003">
    <property type="protein sequence ID" value="TCT09657.1"/>
    <property type="molecule type" value="Genomic_DNA"/>
</dbReference>
<dbReference type="GO" id="GO:0006749">
    <property type="term" value="P:glutathione metabolic process"/>
    <property type="evidence" value="ECO:0007669"/>
    <property type="project" value="TreeGrafter"/>
</dbReference>
<dbReference type="PANTHER" id="PTHR11365:SF23">
    <property type="entry name" value="HYPOTHETICAL 5-OXOPROLINASE (EUROFUNG)-RELATED"/>
    <property type="match status" value="1"/>
</dbReference>
<dbReference type="InterPro" id="IPR003692">
    <property type="entry name" value="Hydantoinase_B"/>
</dbReference>
<dbReference type="RefSeq" id="WP_132580439.1">
    <property type="nucleotide sequence ID" value="NZ_SMAJ01000003.1"/>
</dbReference>
<dbReference type="GO" id="GO:0017168">
    <property type="term" value="F:5-oxoprolinase (ATP-hydrolyzing) activity"/>
    <property type="evidence" value="ECO:0007669"/>
    <property type="project" value="TreeGrafter"/>
</dbReference>
<gene>
    <name evidence="2" type="ORF">EDC26_103276</name>
</gene>
<dbReference type="InterPro" id="IPR045079">
    <property type="entry name" value="Oxoprolinase-like"/>
</dbReference>
<protein>
    <submittedName>
        <fullName evidence="2">N-methylhydantoinase B</fullName>
    </submittedName>
</protein>
<dbReference type="GO" id="GO:0005829">
    <property type="term" value="C:cytosol"/>
    <property type="evidence" value="ECO:0007669"/>
    <property type="project" value="TreeGrafter"/>
</dbReference>
<dbReference type="OrthoDB" id="8612863at2"/>
<sequence length="566" mass="60953">MTCIAQTITAKENNLDPVDQAVISQSLIAAAREMGVKLIRSAYSTIIREASDASAVLFDHLGNVVAQSELIPMQLGPMSEIFRACSAKYPISTLKDGDFYISNDPYSGGQHLQDVFIFSPIFLDGELIGFAGTVAHHLDLGGGNPGLTTEAVDVHAEGIIFPAQCYNHTRDWEGAGRLKQFLAANIRVPGQTIGDFDAQFAAQMVGGERLKQLCRKYGTPMIRQAMAKLIDYSETRMRSVIAALPDGVFYGEDYVDDDGITEEPLKVKAKVTIAGDTIDIDFEGTCAQVSRNLNCPWSSTIAAALTAVKASLTPSDIPFNEGLKKPITVRAPKGTIVNPSYPAPVRARMEAAYRSFNAVLKALAQVVPERVIAGGNDSTMVTSISTIKSGKYQVYLEVYGGGYGASAHKSGCDAVDSPLSNCTNTPIEATDMDFTHFRITGYGLIPDSCGHGKNRGGLGFFRRFEVLCDDVNFAIYADRFRIKPYGLFGGSDGHTGDCEVLRNNEVIKIKSKDNVTLQKGDILTIYTAGGGGYGSANERNPSAVAYDVKHGYLSPETAQKAYGFST</sequence>
<comment type="caution">
    <text evidence="2">The sequence shown here is derived from an EMBL/GenBank/DDBJ whole genome shotgun (WGS) entry which is preliminary data.</text>
</comment>
<feature type="domain" description="Hydantoinase B/oxoprolinase" evidence="1">
    <location>
        <begin position="16"/>
        <end position="535"/>
    </location>
</feature>
<dbReference type="AlphaFoldDB" id="A0A4R3MCD6"/>
<evidence type="ECO:0000313" key="3">
    <source>
        <dbReference type="Proteomes" id="UP000295525"/>
    </source>
</evidence>
<accession>A0A4R3MCD6</accession>
<dbReference type="Pfam" id="PF02538">
    <property type="entry name" value="Hydantoinase_B"/>
    <property type="match status" value="1"/>
</dbReference>
<keyword evidence="3" id="KW-1185">Reference proteome</keyword>